<evidence type="ECO:0000313" key="2">
    <source>
        <dbReference type="EMBL" id="VDK45561.1"/>
    </source>
</evidence>
<dbReference type="AlphaFoldDB" id="A0A183D741"/>
<evidence type="ECO:0000313" key="3">
    <source>
        <dbReference type="Proteomes" id="UP000271098"/>
    </source>
</evidence>
<reference evidence="2 3" key="2">
    <citation type="submission" date="2018-11" db="EMBL/GenBank/DDBJ databases">
        <authorList>
            <consortium name="Pathogen Informatics"/>
        </authorList>
    </citation>
    <scope>NUCLEOTIDE SEQUENCE [LARGE SCALE GENOMIC DNA]</scope>
</reference>
<name>A0A183D741_9BILA</name>
<accession>A0A183D741</accession>
<organism evidence="4">
    <name type="scientific">Gongylonema pulchrum</name>
    <dbReference type="NCBI Taxonomy" id="637853"/>
    <lineage>
        <taxon>Eukaryota</taxon>
        <taxon>Metazoa</taxon>
        <taxon>Ecdysozoa</taxon>
        <taxon>Nematoda</taxon>
        <taxon>Chromadorea</taxon>
        <taxon>Rhabditida</taxon>
        <taxon>Spirurina</taxon>
        <taxon>Spiruromorpha</taxon>
        <taxon>Spiruroidea</taxon>
        <taxon>Gongylonematidae</taxon>
        <taxon>Gongylonema</taxon>
    </lineage>
</organism>
<protein>
    <submittedName>
        <fullName evidence="4">Lipoprotein</fullName>
    </submittedName>
</protein>
<dbReference type="Proteomes" id="UP000271098">
    <property type="component" value="Unassembled WGS sequence"/>
</dbReference>
<sequence>MVVFQLSAEQTLRHFCLITALLTVALHGCDVEVRLRSDTTKPFQFQVSAESAGFSSDRVTVTGKTIERPKAKGGNVNYHVFHVSFYFVCYIKAPNCNKKYWQFFLWKLAPGSSLSAPKWQVAHHIQGKAETLPLKSLLKWQPYMDITIKDDLKFHLGPRLGVIWCDFC</sequence>
<keyword evidence="3" id="KW-1185">Reference proteome</keyword>
<dbReference type="EMBL" id="UYRT01008636">
    <property type="protein sequence ID" value="VDK45561.1"/>
    <property type="molecule type" value="Genomic_DNA"/>
</dbReference>
<proteinExistence type="predicted"/>
<keyword evidence="1" id="KW-0732">Signal</keyword>
<dbReference type="WBParaSite" id="GPUH_0000453901-mRNA-1">
    <property type="protein sequence ID" value="GPUH_0000453901-mRNA-1"/>
    <property type="gene ID" value="GPUH_0000453901"/>
</dbReference>
<dbReference type="OrthoDB" id="5780897at2759"/>
<gene>
    <name evidence="2" type="ORF">GPUH_LOCUS4528</name>
</gene>
<feature type="signal peptide" evidence="1">
    <location>
        <begin position="1"/>
        <end position="28"/>
    </location>
</feature>
<evidence type="ECO:0000313" key="4">
    <source>
        <dbReference type="WBParaSite" id="GPUH_0000453901-mRNA-1"/>
    </source>
</evidence>
<evidence type="ECO:0000256" key="1">
    <source>
        <dbReference type="SAM" id="SignalP"/>
    </source>
</evidence>
<reference evidence="4" key="1">
    <citation type="submission" date="2016-06" db="UniProtKB">
        <authorList>
            <consortium name="WormBaseParasite"/>
        </authorList>
    </citation>
    <scope>IDENTIFICATION</scope>
</reference>
<feature type="chain" id="PRO_5043138622" evidence="1">
    <location>
        <begin position="29"/>
        <end position="168"/>
    </location>
</feature>